<dbReference type="GO" id="GO:0005737">
    <property type="term" value="C:cytoplasm"/>
    <property type="evidence" value="ECO:0007669"/>
    <property type="project" value="UniProtKB-ARBA"/>
</dbReference>
<keyword evidence="1 3" id="KW-0689">Ribosomal protein</keyword>
<evidence type="ECO:0000256" key="1">
    <source>
        <dbReference type="ARBA" id="ARBA00022980"/>
    </source>
</evidence>
<sequence length="180" mass="19533">MLMIRLQRVGKTKAPTYRVIISEKARDTQGTYLEKLGTFNPHVQENGLLVDVERVKYWLGKGAEASATLHNLFVKAGITEGAKKKAVFLSKKRKVKLGEKDKAKVAAAEKAKADAEAKAAKEAEAKAAKEAEEKAAAEQAKIEAEKPAEVAPVEEVKEEVKPEAPVAEEKPVDTTPSETV</sequence>
<dbReference type="AlphaFoldDB" id="A0A1F6PCR8"/>
<name>A0A1F6PCR8_9BACT</name>
<dbReference type="SUPFAM" id="SSF54565">
    <property type="entry name" value="Ribosomal protein S16"/>
    <property type="match status" value="1"/>
</dbReference>
<keyword evidence="2 3" id="KW-0687">Ribonucleoprotein</keyword>
<dbReference type="GO" id="GO:0006412">
    <property type="term" value="P:translation"/>
    <property type="evidence" value="ECO:0007669"/>
    <property type="project" value="UniProtKB-UniRule"/>
</dbReference>
<comment type="similarity">
    <text evidence="3">Belongs to the bacterial ribosomal protein bS16 family.</text>
</comment>
<dbReference type="Gene3D" id="3.30.1320.10">
    <property type="match status" value="1"/>
</dbReference>
<dbReference type="PANTHER" id="PTHR12919">
    <property type="entry name" value="30S RIBOSOMAL PROTEIN S16"/>
    <property type="match status" value="1"/>
</dbReference>
<evidence type="ECO:0000313" key="6">
    <source>
        <dbReference type="Proteomes" id="UP000178254"/>
    </source>
</evidence>
<proteinExistence type="inferred from homology"/>
<dbReference type="GO" id="GO:0015935">
    <property type="term" value="C:small ribosomal subunit"/>
    <property type="evidence" value="ECO:0007669"/>
    <property type="project" value="TreeGrafter"/>
</dbReference>
<dbReference type="InterPro" id="IPR023803">
    <property type="entry name" value="Ribosomal_bS16_dom_sf"/>
</dbReference>
<organism evidence="5 6">
    <name type="scientific">Candidatus Magasanikbacteria bacterium RIFOXYD2_FULL_41_14</name>
    <dbReference type="NCBI Taxonomy" id="1798709"/>
    <lineage>
        <taxon>Bacteria</taxon>
        <taxon>Candidatus Magasanikiibacteriota</taxon>
    </lineage>
</organism>
<evidence type="ECO:0000313" key="5">
    <source>
        <dbReference type="EMBL" id="OGH93850.1"/>
    </source>
</evidence>
<dbReference type="GO" id="GO:0003735">
    <property type="term" value="F:structural constituent of ribosome"/>
    <property type="evidence" value="ECO:0007669"/>
    <property type="project" value="InterPro"/>
</dbReference>
<dbReference type="STRING" id="1798709.A2538_03235"/>
<comment type="caution">
    <text evidence="5">The sequence shown here is derived from an EMBL/GenBank/DDBJ whole genome shotgun (WGS) entry which is preliminary data.</text>
</comment>
<dbReference type="Pfam" id="PF00886">
    <property type="entry name" value="Ribosomal_S16"/>
    <property type="match status" value="1"/>
</dbReference>
<feature type="compositionally biased region" description="Basic and acidic residues" evidence="4">
    <location>
        <begin position="129"/>
        <end position="172"/>
    </location>
</feature>
<accession>A0A1F6PCR8</accession>
<dbReference type="NCBIfam" id="TIGR00002">
    <property type="entry name" value="S16"/>
    <property type="match status" value="1"/>
</dbReference>
<feature type="region of interest" description="Disordered" evidence="4">
    <location>
        <begin position="129"/>
        <end position="180"/>
    </location>
</feature>
<evidence type="ECO:0000256" key="3">
    <source>
        <dbReference type="HAMAP-Rule" id="MF_00385"/>
    </source>
</evidence>
<reference evidence="5 6" key="1">
    <citation type="journal article" date="2016" name="Nat. Commun.">
        <title>Thousands of microbial genomes shed light on interconnected biogeochemical processes in an aquifer system.</title>
        <authorList>
            <person name="Anantharaman K."/>
            <person name="Brown C.T."/>
            <person name="Hug L.A."/>
            <person name="Sharon I."/>
            <person name="Castelle C.J."/>
            <person name="Probst A.J."/>
            <person name="Thomas B.C."/>
            <person name="Singh A."/>
            <person name="Wilkins M.J."/>
            <person name="Karaoz U."/>
            <person name="Brodie E.L."/>
            <person name="Williams K.H."/>
            <person name="Hubbard S.S."/>
            <person name="Banfield J.F."/>
        </authorList>
    </citation>
    <scope>NUCLEOTIDE SEQUENCE [LARGE SCALE GENOMIC DNA]</scope>
</reference>
<dbReference type="EMBL" id="MFRE01000019">
    <property type="protein sequence ID" value="OGH93850.1"/>
    <property type="molecule type" value="Genomic_DNA"/>
</dbReference>
<evidence type="ECO:0000256" key="2">
    <source>
        <dbReference type="ARBA" id="ARBA00023274"/>
    </source>
</evidence>
<dbReference type="PANTHER" id="PTHR12919:SF20">
    <property type="entry name" value="SMALL RIBOSOMAL SUBUNIT PROTEIN BS16M"/>
    <property type="match status" value="1"/>
</dbReference>
<dbReference type="InterPro" id="IPR000307">
    <property type="entry name" value="Ribosomal_bS16"/>
</dbReference>
<dbReference type="HAMAP" id="MF_00385">
    <property type="entry name" value="Ribosomal_bS16"/>
    <property type="match status" value="1"/>
</dbReference>
<evidence type="ECO:0000256" key="4">
    <source>
        <dbReference type="SAM" id="MobiDB-lite"/>
    </source>
</evidence>
<protein>
    <recommendedName>
        <fullName evidence="3">Small ribosomal subunit protein bS16</fullName>
    </recommendedName>
</protein>
<gene>
    <name evidence="3" type="primary">rpsP</name>
    <name evidence="5" type="ORF">A2538_03235</name>
</gene>
<dbReference type="Proteomes" id="UP000178254">
    <property type="component" value="Unassembled WGS sequence"/>
</dbReference>